<dbReference type="InterPro" id="IPR011010">
    <property type="entry name" value="DNA_brk_join_enz"/>
</dbReference>
<sequence>MIVVRLRYIHRVKDRYGRLHFYLRRPGHKSIALPHENDPGFISAYQAALATTEAAVAAPKIGTDTLGALIEAWQVSAHFRQLGQSTQSNYRRILARMGREDYATHKVRDFEAMHVRRFVARAAETPAAANHRLRLFRMLFRFAVDDGWIDKDPTIGVRRLKEKGEGAKSWSEAEITRFEHRWAPGTQQRLAFSLLLYTGQRRSDVVKMGWDDVEDGLLRVHQIKTGAALLIPIHEMLLREIERCDPAAPRFLMTREGRSKPYSPNGFYNHFVEWVEAAGLPAGLSPHGLRKAAARRLAESGCTPHQIAAITGHKTLSEVERYTRAVDQVRLAREAMERIARVKLNPGVCKTPD</sequence>
<gene>
    <name evidence="7" type="ORF">HUK84_01050</name>
</gene>
<dbReference type="InterPro" id="IPR013762">
    <property type="entry name" value="Integrase-like_cat_sf"/>
</dbReference>
<dbReference type="InterPro" id="IPR002104">
    <property type="entry name" value="Integrase_catalytic"/>
</dbReference>
<dbReference type="Gene3D" id="1.10.443.10">
    <property type="entry name" value="Intergrase catalytic core"/>
    <property type="match status" value="1"/>
</dbReference>
<protein>
    <submittedName>
        <fullName evidence="7">Tyrosine-type recombinase/integrase</fullName>
    </submittedName>
</protein>
<comment type="caution">
    <text evidence="7">The sequence shown here is derived from an EMBL/GenBank/DDBJ whole genome shotgun (WGS) entry which is preliminary data.</text>
</comment>
<feature type="domain" description="Tyr recombinase" evidence="5">
    <location>
        <begin position="165"/>
        <end position="336"/>
    </location>
</feature>
<evidence type="ECO:0000259" key="6">
    <source>
        <dbReference type="PROSITE" id="PS51900"/>
    </source>
</evidence>
<evidence type="ECO:0000256" key="1">
    <source>
        <dbReference type="ARBA" id="ARBA00022908"/>
    </source>
</evidence>
<keyword evidence="2 4" id="KW-0238">DNA-binding</keyword>
<dbReference type="GO" id="GO:0015074">
    <property type="term" value="P:DNA integration"/>
    <property type="evidence" value="ECO:0007669"/>
    <property type="project" value="UniProtKB-KW"/>
</dbReference>
<dbReference type="Proteomes" id="UP000534870">
    <property type="component" value="Unassembled WGS sequence"/>
</dbReference>
<dbReference type="InterPro" id="IPR010998">
    <property type="entry name" value="Integrase_recombinase_N"/>
</dbReference>
<keyword evidence="1" id="KW-0229">DNA integration</keyword>
<dbReference type="GO" id="GO:0003677">
    <property type="term" value="F:DNA binding"/>
    <property type="evidence" value="ECO:0007669"/>
    <property type="project" value="UniProtKB-UniRule"/>
</dbReference>
<feature type="domain" description="Core-binding (CB)" evidence="6">
    <location>
        <begin position="64"/>
        <end position="144"/>
    </location>
</feature>
<evidence type="ECO:0000259" key="5">
    <source>
        <dbReference type="PROSITE" id="PS51898"/>
    </source>
</evidence>
<dbReference type="PANTHER" id="PTHR30349:SF88">
    <property type="entry name" value="BLL1584 PROTEIN"/>
    <property type="match status" value="1"/>
</dbReference>
<dbReference type="GO" id="GO:0006310">
    <property type="term" value="P:DNA recombination"/>
    <property type="evidence" value="ECO:0007669"/>
    <property type="project" value="UniProtKB-KW"/>
</dbReference>
<dbReference type="Gene3D" id="1.10.150.130">
    <property type="match status" value="1"/>
</dbReference>
<evidence type="ECO:0000313" key="8">
    <source>
        <dbReference type="Proteomes" id="UP000534870"/>
    </source>
</evidence>
<dbReference type="PROSITE" id="PS51898">
    <property type="entry name" value="TYR_RECOMBINASE"/>
    <property type="match status" value="1"/>
</dbReference>
<dbReference type="InterPro" id="IPR044068">
    <property type="entry name" value="CB"/>
</dbReference>
<dbReference type="InterPro" id="IPR050090">
    <property type="entry name" value="Tyrosine_recombinase_XerCD"/>
</dbReference>
<accession>A0A7Y7ITW9</accession>
<dbReference type="PANTHER" id="PTHR30349">
    <property type="entry name" value="PHAGE INTEGRASE-RELATED"/>
    <property type="match status" value="1"/>
</dbReference>
<evidence type="ECO:0000256" key="3">
    <source>
        <dbReference type="ARBA" id="ARBA00023172"/>
    </source>
</evidence>
<evidence type="ECO:0000313" key="7">
    <source>
        <dbReference type="EMBL" id="NVN09750.1"/>
    </source>
</evidence>
<dbReference type="PROSITE" id="PS51900">
    <property type="entry name" value="CB"/>
    <property type="match status" value="1"/>
</dbReference>
<name>A0A7Y7ITW9_9PROT</name>
<reference evidence="7 8" key="1">
    <citation type="submission" date="2020-06" db="EMBL/GenBank/DDBJ databases">
        <title>Description of novel acetic acid bacteria.</title>
        <authorList>
            <person name="Sombolestani A."/>
        </authorList>
    </citation>
    <scope>NUCLEOTIDE SEQUENCE [LARGE SCALE GENOMIC DNA]</scope>
    <source>
        <strain evidence="7 8">LMG 31431</strain>
    </source>
</reference>
<keyword evidence="3" id="KW-0233">DNA recombination</keyword>
<dbReference type="AlphaFoldDB" id="A0A7Y7ITW9"/>
<evidence type="ECO:0000256" key="2">
    <source>
        <dbReference type="ARBA" id="ARBA00023125"/>
    </source>
</evidence>
<evidence type="ECO:0000256" key="4">
    <source>
        <dbReference type="PROSITE-ProRule" id="PRU01248"/>
    </source>
</evidence>
<proteinExistence type="predicted"/>
<dbReference type="EMBL" id="JABXXP010000003">
    <property type="protein sequence ID" value="NVN09750.1"/>
    <property type="molecule type" value="Genomic_DNA"/>
</dbReference>
<dbReference type="SUPFAM" id="SSF56349">
    <property type="entry name" value="DNA breaking-rejoining enzymes"/>
    <property type="match status" value="1"/>
</dbReference>
<dbReference type="Pfam" id="PF00589">
    <property type="entry name" value="Phage_integrase"/>
    <property type="match status" value="1"/>
</dbReference>
<organism evidence="7 8">
    <name type="scientific">Nguyenibacter vanlangensis</name>
    <dbReference type="NCBI Taxonomy" id="1216886"/>
    <lineage>
        <taxon>Bacteria</taxon>
        <taxon>Pseudomonadati</taxon>
        <taxon>Pseudomonadota</taxon>
        <taxon>Alphaproteobacteria</taxon>
        <taxon>Acetobacterales</taxon>
        <taxon>Acetobacteraceae</taxon>
        <taxon>Nguyenibacter</taxon>
    </lineage>
</organism>